<name>A0ABT5FG27_9GAMM</name>
<protein>
    <submittedName>
        <fullName evidence="3">Acyltransferase family protein</fullName>
    </submittedName>
</protein>
<evidence type="ECO:0000256" key="1">
    <source>
        <dbReference type="SAM" id="Phobius"/>
    </source>
</evidence>
<feature type="transmembrane region" description="Helical" evidence="1">
    <location>
        <begin position="29"/>
        <end position="51"/>
    </location>
</feature>
<dbReference type="InterPro" id="IPR043968">
    <property type="entry name" value="SGNH"/>
</dbReference>
<evidence type="ECO:0000313" key="4">
    <source>
        <dbReference type="Proteomes" id="UP001528411"/>
    </source>
</evidence>
<organism evidence="3 4">
    <name type="scientific">Psychrosphaera algicola</name>
    <dbReference type="NCBI Taxonomy" id="3023714"/>
    <lineage>
        <taxon>Bacteria</taxon>
        <taxon>Pseudomonadati</taxon>
        <taxon>Pseudomonadota</taxon>
        <taxon>Gammaproteobacteria</taxon>
        <taxon>Alteromonadales</taxon>
        <taxon>Pseudoalteromonadaceae</taxon>
        <taxon>Psychrosphaera</taxon>
    </lineage>
</organism>
<keyword evidence="1" id="KW-1133">Transmembrane helix</keyword>
<keyword evidence="1" id="KW-0472">Membrane</keyword>
<evidence type="ECO:0000313" key="3">
    <source>
        <dbReference type="EMBL" id="MDC2890029.1"/>
    </source>
</evidence>
<dbReference type="GO" id="GO:0016746">
    <property type="term" value="F:acyltransferase activity"/>
    <property type="evidence" value="ECO:0007669"/>
    <property type="project" value="UniProtKB-KW"/>
</dbReference>
<sequence length="388" mass="44385">MVPTIGAALFIWSGFDNSLFNRSLLNSKVVLWLGKISYSAYLVHWPILAFYRYGYGEPSLGESVVILFTILLLAWLNWKFVEEKFRHLEVSRFKLFVNFILAPCLIVTLLSIFVIKTDGLGVRIGSTAYIERLSNVENYPISANKYDYICQFWRIEEKHFNNPDCVLGSNKQTTVLLWGDSNATHYIGLIGSIARKQNWSFRNIAHAGCPPIFYGISNFVEGKRLDDCGSSLSLIKTKISNYKTIFVSASYDHYSRKHSNFLTNFEKTILMLAENRHKIFIIGKAPVFNKFDRNCFAKSLSYIGVNCFAVEQSYKTEIEGINLRLSIFANKYPNIKYLDFNSEICAGNSCSPYKDGRPIYFDNSHIEISSSWALGESLTVPKLEFFNE</sequence>
<accession>A0ABT5FG27</accession>
<feature type="transmembrane region" description="Helical" evidence="1">
    <location>
        <begin position="93"/>
        <end position="115"/>
    </location>
</feature>
<dbReference type="Proteomes" id="UP001528411">
    <property type="component" value="Unassembled WGS sequence"/>
</dbReference>
<feature type="domain" description="SGNH" evidence="2">
    <location>
        <begin position="159"/>
        <end position="375"/>
    </location>
</feature>
<dbReference type="RefSeq" id="WP_272181332.1">
    <property type="nucleotide sequence ID" value="NZ_JAQOMS010000002.1"/>
</dbReference>
<dbReference type="InterPro" id="IPR050879">
    <property type="entry name" value="Acyltransferase_3"/>
</dbReference>
<keyword evidence="4" id="KW-1185">Reference proteome</keyword>
<reference evidence="3 4" key="1">
    <citation type="submission" date="2023-01" db="EMBL/GenBank/DDBJ databases">
        <title>Psychrosphaera sp. nov., isolated from marine algae.</title>
        <authorList>
            <person name="Bayburt H."/>
            <person name="Choi B.J."/>
            <person name="Kim J.M."/>
            <person name="Choi D.G."/>
            <person name="Jeon C.O."/>
        </authorList>
    </citation>
    <scope>NUCLEOTIDE SEQUENCE [LARGE SCALE GENOMIC DNA]</scope>
    <source>
        <strain evidence="3 4">G1-22</strain>
    </source>
</reference>
<proteinExistence type="predicted"/>
<evidence type="ECO:0000259" key="2">
    <source>
        <dbReference type="Pfam" id="PF19040"/>
    </source>
</evidence>
<comment type="caution">
    <text evidence="3">The sequence shown here is derived from an EMBL/GenBank/DDBJ whole genome shotgun (WGS) entry which is preliminary data.</text>
</comment>
<feature type="transmembrane region" description="Helical" evidence="1">
    <location>
        <begin position="63"/>
        <end position="81"/>
    </location>
</feature>
<dbReference type="PANTHER" id="PTHR23028">
    <property type="entry name" value="ACETYLTRANSFERASE"/>
    <property type="match status" value="1"/>
</dbReference>
<dbReference type="Pfam" id="PF19040">
    <property type="entry name" value="SGNH"/>
    <property type="match status" value="1"/>
</dbReference>
<dbReference type="EMBL" id="JAQOMS010000002">
    <property type="protein sequence ID" value="MDC2890029.1"/>
    <property type="molecule type" value="Genomic_DNA"/>
</dbReference>
<keyword evidence="3" id="KW-0808">Transferase</keyword>
<keyword evidence="1" id="KW-0812">Transmembrane</keyword>
<gene>
    <name evidence="3" type="ORF">PN838_16220</name>
</gene>
<keyword evidence="3" id="KW-0012">Acyltransferase</keyword>
<dbReference type="PANTHER" id="PTHR23028:SF53">
    <property type="entry name" value="ACYL_TRANSF_3 DOMAIN-CONTAINING PROTEIN"/>
    <property type="match status" value="1"/>
</dbReference>